<dbReference type="EMBL" id="JANRHJ010000002">
    <property type="protein sequence ID" value="MCR8872949.1"/>
    <property type="molecule type" value="Genomic_DNA"/>
</dbReference>
<protein>
    <recommendedName>
        <fullName evidence="4">Lipocalin-like domain-containing protein</fullName>
    </recommendedName>
</protein>
<feature type="signal peptide" evidence="1">
    <location>
        <begin position="1"/>
        <end position="21"/>
    </location>
</feature>
<dbReference type="AlphaFoldDB" id="A0AAW5N7A6"/>
<proteinExistence type="predicted"/>
<comment type="caution">
    <text evidence="2">The sequence shown here is derived from an EMBL/GenBank/DDBJ whole genome shotgun (WGS) entry which is preliminary data.</text>
</comment>
<organism evidence="2 3">
    <name type="scientific">Phocaeicola barnesiae</name>
    <dbReference type="NCBI Taxonomy" id="376804"/>
    <lineage>
        <taxon>Bacteria</taxon>
        <taxon>Pseudomonadati</taxon>
        <taxon>Bacteroidota</taxon>
        <taxon>Bacteroidia</taxon>
        <taxon>Bacteroidales</taxon>
        <taxon>Bacteroidaceae</taxon>
        <taxon>Phocaeicola</taxon>
    </lineage>
</organism>
<feature type="chain" id="PRO_5043947116" description="Lipocalin-like domain-containing protein" evidence="1">
    <location>
        <begin position="22"/>
        <end position="125"/>
    </location>
</feature>
<name>A0AAW5N7A6_9BACT</name>
<dbReference type="RefSeq" id="WP_258335349.1">
    <property type="nucleotide sequence ID" value="NZ_JANRHJ010000002.1"/>
</dbReference>
<evidence type="ECO:0008006" key="4">
    <source>
        <dbReference type="Google" id="ProtNLM"/>
    </source>
</evidence>
<accession>A0AAW5N7A6</accession>
<gene>
    <name evidence="2" type="ORF">NW209_02745</name>
</gene>
<evidence type="ECO:0000313" key="2">
    <source>
        <dbReference type="EMBL" id="MCR8872949.1"/>
    </source>
</evidence>
<sequence>MKTIKFLSMMLVMLAMSVCMAGCSNDDDDSEFVGDSASIVGSWVQTNEYGTLITLYFKADKTGVINYTYSDMSGDSNENFEYDYIEKDRSLVIIGSQLSGSYYVTLTATKLILSDGDNSYAFTRK</sequence>
<evidence type="ECO:0000313" key="3">
    <source>
        <dbReference type="Proteomes" id="UP001204579"/>
    </source>
</evidence>
<keyword evidence="3" id="KW-1185">Reference proteome</keyword>
<evidence type="ECO:0000256" key="1">
    <source>
        <dbReference type="SAM" id="SignalP"/>
    </source>
</evidence>
<keyword evidence="1" id="KW-0732">Signal</keyword>
<reference evidence="2 3" key="1">
    <citation type="submission" date="2022-08" db="EMBL/GenBank/DDBJ databases">
        <authorList>
            <person name="Zeman M."/>
            <person name="Kubasova T."/>
        </authorList>
    </citation>
    <scope>NUCLEOTIDE SEQUENCE [LARGE SCALE GENOMIC DNA]</scope>
    <source>
        <strain evidence="2 3">ET62</strain>
    </source>
</reference>
<dbReference type="Proteomes" id="UP001204579">
    <property type="component" value="Unassembled WGS sequence"/>
</dbReference>